<dbReference type="PANTHER" id="PTHR46910:SF37">
    <property type="entry name" value="ZN(II)2CYS6 TRANSCRIPTION FACTOR (EUROFUNG)"/>
    <property type="match status" value="1"/>
</dbReference>
<evidence type="ECO:0000256" key="5">
    <source>
        <dbReference type="ARBA" id="ARBA00023163"/>
    </source>
</evidence>
<evidence type="ECO:0000256" key="1">
    <source>
        <dbReference type="ARBA" id="ARBA00004123"/>
    </source>
</evidence>
<dbReference type="PANTHER" id="PTHR46910">
    <property type="entry name" value="TRANSCRIPTION FACTOR PDR1"/>
    <property type="match status" value="1"/>
</dbReference>
<dbReference type="PROSITE" id="PS50048">
    <property type="entry name" value="ZN2_CY6_FUNGAL_2"/>
    <property type="match status" value="1"/>
</dbReference>
<evidence type="ECO:0000256" key="7">
    <source>
        <dbReference type="SAM" id="MobiDB-lite"/>
    </source>
</evidence>
<evidence type="ECO:0000256" key="3">
    <source>
        <dbReference type="ARBA" id="ARBA00023015"/>
    </source>
</evidence>
<dbReference type="SUPFAM" id="SSF57701">
    <property type="entry name" value="Zn2/Cys6 DNA-binding domain"/>
    <property type="match status" value="1"/>
</dbReference>
<dbReference type="Pfam" id="PF04082">
    <property type="entry name" value="Fungal_trans"/>
    <property type="match status" value="1"/>
</dbReference>
<comment type="subcellular location">
    <subcellularLocation>
        <location evidence="1">Nucleus</location>
    </subcellularLocation>
</comment>
<evidence type="ECO:0000313" key="9">
    <source>
        <dbReference type="EMBL" id="KAH7127775.1"/>
    </source>
</evidence>
<dbReference type="EMBL" id="JAGMUU010000022">
    <property type="protein sequence ID" value="KAH7127775.1"/>
    <property type="molecule type" value="Genomic_DNA"/>
</dbReference>
<dbReference type="GO" id="GO:0006351">
    <property type="term" value="P:DNA-templated transcription"/>
    <property type="evidence" value="ECO:0007669"/>
    <property type="project" value="InterPro"/>
</dbReference>
<accession>A0A9P9IQR4</accession>
<keyword evidence="6" id="KW-0539">Nucleus</keyword>
<evidence type="ECO:0000259" key="8">
    <source>
        <dbReference type="PROSITE" id="PS50048"/>
    </source>
</evidence>
<evidence type="ECO:0000256" key="4">
    <source>
        <dbReference type="ARBA" id="ARBA00023125"/>
    </source>
</evidence>
<keyword evidence="3" id="KW-0805">Transcription regulation</keyword>
<gene>
    <name evidence="9" type="ORF">B0J13DRAFT_510175</name>
</gene>
<dbReference type="CDD" id="cd12148">
    <property type="entry name" value="fungal_TF_MHR"/>
    <property type="match status" value="1"/>
</dbReference>
<evidence type="ECO:0000313" key="10">
    <source>
        <dbReference type="Proteomes" id="UP000717696"/>
    </source>
</evidence>
<keyword evidence="5" id="KW-0804">Transcription</keyword>
<dbReference type="OrthoDB" id="4116913at2759"/>
<dbReference type="Pfam" id="PF00172">
    <property type="entry name" value="Zn_clus"/>
    <property type="match status" value="1"/>
</dbReference>
<feature type="region of interest" description="Disordered" evidence="7">
    <location>
        <begin position="73"/>
        <end position="95"/>
    </location>
</feature>
<dbReference type="GO" id="GO:0008270">
    <property type="term" value="F:zinc ion binding"/>
    <property type="evidence" value="ECO:0007669"/>
    <property type="project" value="InterPro"/>
</dbReference>
<organism evidence="9 10">
    <name type="scientific">Dactylonectria estremocensis</name>
    <dbReference type="NCBI Taxonomy" id="1079267"/>
    <lineage>
        <taxon>Eukaryota</taxon>
        <taxon>Fungi</taxon>
        <taxon>Dikarya</taxon>
        <taxon>Ascomycota</taxon>
        <taxon>Pezizomycotina</taxon>
        <taxon>Sordariomycetes</taxon>
        <taxon>Hypocreomycetidae</taxon>
        <taxon>Hypocreales</taxon>
        <taxon>Nectriaceae</taxon>
        <taxon>Dactylonectria</taxon>
    </lineage>
</organism>
<name>A0A9P9IQR4_9HYPO</name>
<dbReference type="SMART" id="SM00066">
    <property type="entry name" value="GAL4"/>
    <property type="match status" value="1"/>
</dbReference>
<feature type="domain" description="Zn(2)-C6 fungal-type" evidence="8">
    <location>
        <begin position="5"/>
        <end position="35"/>
    </location>
</feature>
<dbReference type="Gene3D" id="4.10.240.10">
    <property type="entry name" value="Zn(2)-C6 fungal-type DNA-binding domain"/>
    <property type="match status" value="1"/>
</dbReference>
<keyword evidence="4" id="KW-0238">DNA-binding</keyword>
<comment type="caution">
    <text evidence="9">The sequence shown here is derived from an EMBL/GenBank/DDBJ whole genome shotgun (WGS) entry which is preliminary data.</text>
</comment>
<keyword evidence="2" id="KW-0479">Metal-binding</keyword>
<proteinExistence type="predicted"/>
<evidence type="ECO:0000256" key="6">
    <source>
        <dbReference type="ARBA" id="ARBA00023242"/>
    </source>
</evidence>
<dbReference type="PROSITE" id="PS00463">
    <property type="entry name" value="ZN2_CY6_FUNGAL_1"/>
    <property type="match status" value="1"/>
</dbReference>
<dbReference type="AlphaFoldDB" id="A0A9P9IQR4"/>
<dbReference type="InterPro" id="IPR036864">
    <property type="entry name" value="Zn2-C6_fun-type_DNA-bd_sf"/>
</dbReference>
<dbReference type="GO" id="GO:0003677">
    <property type="term" value="F:DNA binding"/>
    <property type="evidence" value="ECO:0007669"/>
    <property type="project" value="UniProtKB-KW"/>
</dbReference>
<sequence length="631" mass="70129">MGKIACDSCHRRKIRCDATVPQCDWCKHHNLRCSYDRVNRSKKLAANHEQDPGLSARISRLEDALAQAISKLKDAESHPPEPQTPSHYPPLSHSPIAANQSPPVTFAKIHFAGLLLGQVSSGSGIPSFSPDGLRWIQSRTGEAPAFLGVDGASGIYQQPSHLPGLPPLSVGSQQLSSWLELPDRKIVLEYHRVFSTFVWSQFPIVDPVLFLQTIDLAYEPHSSTPTVEQTGAKACVFIFLTVMSFMRVETSELIPLVDGSECAAKAQYLLPQSLLAVNVVTLQTTFMFAMHQAFCGQIPAAVISHSLACRIAIMLGAHSEPAPRMPSTARIDDPGRTKCHLRDLFWICYIFDKELSLRAGHPPSIADEHCDLTLPDGYLEAQYVELEDGRSPPNDQPPSTPSFPSDLRLCLIKSKTSKLLYSAEAHRKSDAQLLSDIRELDNELEQWRLSLPAKFRPSLSICRKPYLELDVKPLLSTRIIMRHVNYHYLMVMIHLASGRCNTWANSKGGELEGVSSSLALSVEASRSTLYYLRAANHALFGGAFWLLLFHPISAVTTIFCNLLQNPLDPAAHDDLDLLKTAPDLIRSMRVQQLPHDILHIKHIGNFVAELVRLGNFAIRKAIEERDAMDED</sequence>
<reference evidence="9" key="1">
    <citation type="journal article" date="2021" name="Nat. Commun.">
        <title>Genetic determinants of endophytism in the Arabidopsis root mycobiome.</title>
        <authorList>
            <person name="Mesny F."/>
            <person name="Miyauchi S."/>
            <person name="Thiergart T."/>
            <person name="Pickel B."/>
            <person name="Atanasova L."/>
            <person name="Karlsson M."/>
            <person name="Huettel B."/>
            <person name="Barry K.W."/>
            <person name="Haridas S."/>
            <person name="Chen C."/>
            <person name="Bauer D."/>
            <person name="Andreopoulos W."/>
            <person name="Pangilinan J."/>
            <person name="LaButti K."/>
            <person name="Riley R."/>
            <person name="Lipzen A."/>
            <person name="Clum A."/>
            <person name="Drula E."/>
            <person name="Henrissat B."/>
            <person name="Kohler A."/>
            <person name="Grigoriev I.V."/>
            <person name="Martin F.M."/>
            <person name="Hacquard S."/>
        </authorList>
    </citation>
    <scope>NUCLEOTIDE SEQUENCE</scope>
    <source>
        <strain evidence="9">MPI-CAGE-AT-0021</strain>
    </source>
</reference>
<dbReference type="Proteomes" id="UP000717696">
    <property type="component" value="Unassembled WGS sequence"/>
</dbReference>
<dbReference type="InterPro" id="IPR007219">
    <property type="entry name" value="XnlR_reg_dom"/>
</dbReference>
<dbReference type="GO" id="GO:0000981">
    <property type="term" value="F:DNA-binding transcription factor activity, RNA polymerase II-specific"/>
    <property type="evidence" value="ECO:0007669"/>
    <property type="project" value="InterPro"/>
</dbReference>
<keyword evidence="10" id="KW-1185">Reference proteome</keyword>
<dbReference type="InterPro" id="IPR050987">
    <property type="entry name" value="AtrR-like"/>
</dbReference>
<dbReference type="CDD" id="cd00067">
    <property type="entry name" value="GAL4"/>
    <property type="match status" value="1"/>
</dbReference>
<dbReference type="GO" id="GO:0005634">
    <property type="term" value="C:nucleus"/>
    <property type="evidence" value="ECO:0007669"/>
    <property type="project" value="UniProtKB-SubCell"/>
</dbReference>
<protein>
    <submittedName>
        <fullName evidence="9">Fungal-specific transcription factor domain-containing protein</fullName>
    </submittedName>
</protein>
<evidence type="ECO:0000256" key="2">
    <source>
        <dbReference type="ARBA" id="ARBA00022723"/>
    </source>
</evidence>
<dbReference type="InterPro" id="IPR001138">
    <property type="entry name" value="Zn2Cys6_DnaBD"/>
</dbReference>
<dbReference type="SMART" id="SM00906">
    <property type="entry name" value="Fungal_trans"/>
    <property type="match status" value="1"/>
</dbReference>